<dbReference type="OrthoDB" id="419768at2759"/>
<gene>
    <name evidence="2" type="ORF">GPM918_LOCUS7875</name>
    <name evidence="3" type="ORF">SRO942_LOCUS7875</name>
</gene>
<evidence type="ECO:0000313" key="3">
    <source>
        <dbReference type="EMBL" id="CAF3671432.1"/>
    </source>
</evidence>
<reference evidence="2" key="1">
    <citation type="submission" date="2021-02" db="EMBL/GenBank/DDBJ databases">
        <authorList>
            <person name="Nowell W R."/>
        </authorList>
    </citation>
    <scope>NUCLEOTIDE SEQUENCE</scope>
</reference>
<comment type="caution">
    <text evidence="2">The sequence shown here is derived from an EMBL/GenBank/DDBJ whole genome shotgun (WGS) entry which is preliminary data.</text>
</comment>
<proteinExistence type="predicted"/>
<dbReference type="Proteomes" id="UP000681722">
    <property type="component" value="Unassembled WGS sequence"/>
</dbReference>
<dbReference type="InterPro" id="IPR035892">
    <property type="entry name" value="C2_domain_sf"/>
</dbReference>
<evidence type="ECO:0000313" key="2">
    <source>
        <dbReference type="EMBL" id="CAF0886214.1"/>
    </source>
</evidence>
<dbReference type="Proteomes" id="UP000663829">
    <property type="component" value="Unassembled WGS sequence"/>
</dbReference>
<dbReference type="Gene3D" id="2.60.40.150">
    <property type="entry name" value="C2 domain"/>
    <property type="match status" value="1"/>
</dbReference>
<feature type="domain" description="C2" evidence="1">
    <location>
        <begin position="358"/>
        <end position="488"/>
    </location>
</feature>
<dbReference type="SUPFAM" id="SSF49562">
    <property type="entry name" value="C2 domain (Calcium/lipid-binding domain, CaLB)"/>
    <property type="match status" value="1"/>
</dbReference>
<evidence type="ECO:0000259" key="1">
    <source>
        <dbReference type="PROSITE" id="PS50004"/>
    </source>
</evidence>
<keyword evidence="4" id="KW-1185">Reference proteome</keyword>
<evidence type="ECO:0000313" key="4">
    <source>
        <dbReference type="Proteomes" id="UP000663829"/>
    </source>
</evidence>
<dbReference type="EMBL" id="CAJOBC010001320">
    <property type="protein sequence ID" value="CAF3671432.1"/>
    <property type="molecule type" value="Genomic_DNA"/>
</dbReference>
<dbReference type="AlphaFoldDB" id="A0A813YM13"/>
<name>A0A813YM13_9BILA</name>
<protein>
    <recommendedName>
        <fullName evidence="1">C2 domain-containing protein</fullName>
    </recommendedName>
</protein>
<dbReference type="InterPro" id="IPR000008">
    <property type="entry name" value="C2_dom"/>
</dbReference>
<dbReference type="EMBL" id="CAJNOQ010001320">
    <property type="protein sequence ID" value="CAF0886214.1"/>
    <property type="molecule type" value="Genomic_DNA"/>
</dbReference>
<sequence length="504" mass="59241">MVEIDVETMPHQIINNIENLNPLIDLDEPEHDGYIKKLNRIELNNRRRRWKLKLLSLIINKNDNQQNLTNNEAQMVFVDKQQLYVADNNIPFFIPRSIDAVRESMKDRLQKSLLSIQRNDEYIQNETTDQSHHQYDTSVGLMALATYAQKIAFREILSIDESRQPPVIKGDDVKHEETYPITDFYDEQDLNEFEDVLTKQRDAYMNLPPRKPSDMIYMKFCCLFEINRDSSESCLSIRLLDIIFKFKLTDFNIYCELRIQKPAEEELVLERQIQGIDIQSQWGMEMKFLSFDWIEHQEVELQFTLKIESTTLLSNTFIGGAKFQDHCHLYVKNIPHGSSKIFLREMIPIARNKLRSRGYNVGQIEIEAVHWKEKSELAIKVIKITHSQAEKLLTTPETFVEVVFQDPFSIHDIKRTKLAERSFNPNFNEEFVFRLPAKTAISDITIDLLFIEQSPLQHNLTPIGILTLSKHTDWYPVRRFWAEVEQTPNVRHTDKFIFEGTGAE</sequence>
<organism evidence="2 4">
    <name type="scientific">Didymodactylos carnosus</name>
    <dbReference type="NCBI Taxonomy" id="1234261"/>
    <lineage>
        <taxon>Eukaryota</taxon>
        <taxon>Metazoa</taxon>
        <taxon>Spiralia</taxon>
        <taxon>Gnathifera</taxon>
        <taxon>Rotifera</taxon>
        <taxon>Eurotatoria</taxon>
        <taxon>Bdelloidea</taxon>
        <taxon>Philodinida</taxon>
        <taxon>Philodinidae</taxon>
        <taxon>Didymodactylos</taxon>
    </lineage>
</organism>
<dbReference type="PROSITE" id="PS50004">
    <property type="entry name" value="C2"/>
    <property type="match status" value="1"/>
</dbReference>
<accession>A0A813YM13</accession>
<dbReference type="Pfam" id="PF00168">
    <property type="entry name" value="C2"/>
    <property type="match status" value="1"/>
</dbReference>